<comment type="caution">
    <text evidence="1">The sequence shown here is derived from an EMBL/GenBank/DDBJ whole genome shotgun (WGS) entry which is preliminary data.</text>
</comment>
<dbReference type="EMBL" id="JAPFPW010000041">
    <property type="protein sequence ID" value="MCW7755414.1"/>
    <property type="molecule type" value="Genomic_DNA"/>
</dbReference>
<protein>
    <submittedName>
        <fullName evidence="1">Uncharacterized protein</fullName>
    </submittedName>
</protein>
<sequence>MKYLYDYDKIEIISRIESLLFTIESRLLPTFDAIENEAKNVEEEELARLSRNFDPDRMDEEDVYERAFHAGVEHYSVHSDMKREFLKSSAVWLFHLFEKDCTYIFDTEDGKEKKRILSQQSLDISDSSDWFKSKRGQTPFPDPFSTL</sequence>
<reference evidence="1 2" key="1">
    <citation type="submission" date="2022-11" db="EMBL/GenBank/DDBJ databases">
        <title>Desulfobotulus tamanensis H1 sp. nov. - anaerobic, alkaliphilic, sulphate reducing bacterium isolated from terrestrial mud volcano.</title>
        <authorList>
            <person name="Frolova A."/>
            <person name="Merkel A.Y."/>
            <person name="Slobodkin A.I."/>
        </authorList>
    </citation>
    <scope>NUCLEOTIDE SEQUENCE [LARGE SCALE GENOMIC DNA]</scope>
    <source>
        <strain evidence="1 2">H1</strain>
    </source>
</reference>
<dbReference type="Proteomes" id="UP001209681">
    <property type="component" value="Unassembled WGS sequence"/>
</dbReference>
<accession>A0ABT3ND65</accession>
<evidence type="ECO:0000313" key="2">
    <source>
        <dbReference type="Proteomes" id="UP001209681"/>
    </source>
</evidence>
<evidence type="ECO:0000313" key="1">
    <source>
        <dbReference type="EMBL" id="MCW7755414.1"/>
    </source>
</evidence>
<gene>
    <name evidence="1" type="ORF">OOT00_15640</name>
</gene>
<keyword evidence="2" id="KW-1185">Reference proteome</keyword>
<dbReference type="RefSeq" id="WP_265426362.1">
    <property type="nucleotide sequence ID" value="NZ_JAPFPW010000041.1"/>
</dbReference>
<proteinExistence type="predicted"/>
<name>A0ABT3ND65_9BACT</name>
<organism evidence="1 2">
    <name type="scientific">Desulfobotulus pelophilus</name>
    <dbReference type="NCBI Taxonomy" id="2823377"/>
    <lineage>
        <taxon>Bacteria</taxon>
        <taxon>Pseudomonadati</taxon>
        <taxon>Thermodesulfobacteriota</taxon>
        <taxon>Desulfobacteria</taxon>
        <taxon>Desulfobacterales</taxon>
        <taxon>Desulfobacteraceae</taxon>
        <taxon>Desulfobotulus</taxon>
    </lineage>
</organism>